<feature type="compositionally biased region" description="Polar residues" evidence="1">
    <location>
        <begin position="739"/>
        <end position="750"/>
    </location>
</feature>
<feature type="compositionally biased region" description="Polar residues" evidence="1">
    <location>
        <begin position="701"/>
        <end position="712"/>
    </location>
</feature>
<dbReference type="GO" id="GO:0006338">
    <property type="term" value="P:chromatin remodeling"/>
    <property type="evidence" value="ECO:0007669"/>
    <property type="project" value="InterPro"/>
</dbReference>
<dbReference type="GO" id="GO:0006357">
    <property type="term" value="P:regulation of transcription by RNA polymerase II"/>
    <property type="evidence" value="ECO:0007669"/>
    <property type="project" value="TreeGrafter"/>
</dbReference>
<feature type="domain" description="ARID" evidence="2">
    <location>
        <begin position="977"/>
        <end position="1068"/>
    </location>
</feature>
<accession>A0AAW0P103</accession>
<gene>
    <name evidence="3" type="ORF">WMY93_017636</name>
</gene>
<feature type="compositionally biased region" description="Pro residues" evidence="1">
    <location>
        <begin position="432"/>
        <end position="447"/>
    </location>
</feature>
<feature type="compositionally biased region" description="Polar residues" evidence="1">
    <location>
        <begin position="417"/>
        <end position="426"/>
    </location>
</feature>
<feature type="compositionally biased region" description="Polar residues" evidence="1">
    <location>
        <begin position="801"/>
        <end position="824"/>
    </location>
</feature>
<dbReference type="PANTHER" id="PTHR12656">
    <property type="entry name" value="BRG-1 ASSOCIATED FACTOR 250 BAF250"/>
    <property type="match status" value="1"/>
</dbReference>
<dbReference type="GO" id="GO:0035060">
    <property type="term" value="C:brahma complex"/>
    <property type="evidence" value="ECO:0007669"/>
    <property type="project" value="InterPro"/>
</dbReference>
<dbReference type="GO" id="GO:0003677">
    <property type="term" value="F:DNA binding"/>
    <property type="evidence" value="ECO:0007669"/>
    <property type="project" value="InterPro"/>
</dbReference>
<dbReference type="PROSITE" id="PS51011">
    <property type="entry name" value="ARID"/>
    <property type="match status" value="1"/>
</dbReference>
<feature type="compositionally biased region" description="Polar residues" evidence="1">
    <location>
        <begin position="894"/>
        <end position="914"/>
    </location>
</feature>
<dbReference type="InterPro" id="IPR036431">
    <property type="entry name" value="ARID_dom_sf"/>
</dbReference>
<feature type="region of interest" description="Disordered" evidence="1">
    <location>
        <begin position="417"/>
        <end position="964"/>
    </location>
</feature>
<feature type="compositionally biased region" description="Low complexity" evidence="1">
    <location>
        <begin position="648"/>
        <end position="672"/>
    </location>
</feature>
<feature type="compositionally biased region" description="Low complexity" evidence="1">
    <location>
        <begin position="310"/>
        <end position="321"/>
    </location>
</feature>
<feature type="compositionally biased region" description="Pro residues" evidence="1">
    <location>
        <begin position="504"/>
        <end position="520"/>
    </location>
</feature>
<feature type="compositionally biased region" description="Basic and acidic residues" evidence="1">
    <location>
        <begin position="155"/>
        <end position="168"/>
    </location>
</feature>
<evidence type="ECO:0000313" key="3">
    <source>
        <dbReference type="EMBL" id="KAK7905029.1"/>
    </source>
</evidence>
<feature type="compositionally biased region" description="Low complexity" evidence="1">
    <location>
        <begin position="918"/>
        <end position="934"/>
    </location>
</feature>
<feature type="compositionally biased region" description="Polar residues" evidence="1">
    <location>
        <begin position="172"/>
        <end position="182"/>
    </location>
</feature>
<protein>
    <recommendedName>
        <fullName evidence="2">ARID domain-containing protein</fullName>
    </recommendedName>
</protein>
<feature type="compositionally biased region" description="Low complexity" evidence="1">
    <location>
        <begin position="756"/>
        <end position="771"/>
    </location>
</feature>
<feature type="compositionally biased region" description="Polar residues" evidence="1">
    <location>
        <begin position="62"/>
        <end position="73"/>
    </location>
</feature>
<organism evidence="3 4">
    <name type="scientific">Mugilogobius chulae</name>
    <name type="common">yellowstripe goby</name>
    <dbReference type="NCBI Taxonomy" id="88201"/>
    <lineage>
        <taxon>Eukaryota</taxon>
        <taxon>Metazoa</taxon>
        <taxon>Chordata</taxon>
        <taxon>Craniata</taxon>
        <taxon>Vertebrata</taxon>
        <taxon>Euteleostomi</taxon>
        <taxon>Actinopterygii</taxon>
        <taxon>Neopterygii</taxon>
        <taxon>Teleostei</taxon>
        <taxon>Neoteleostei</taxon>
        <taxon>Acanthomorphata</taxon>
        <taxon>Gobiaria</taxon>
        <taxon>Gobiiformes</taxon>
        <taxon>Gobioidei</taxon>
        <taxon>Gobiidae</taxon>
        <taxon>Gobionellinae</taxon>
        <taxon>Mugilogobius</taxon>
    </lineage>
</organism>
<feature type="compositionally biased region" description="Pro residues" evidence="1">
    <location>
        <begin position="715"/>
        <end position="728"/>
    </location>
</feature>
<feature type="compositionally biased region" description="Basic and acidic residues" evidence="1">
    <location>
        <begin position="871"/>
        <end position="891"/>
    </location>
</feature>
<feature type="compositionally biased region" description="Low complexity" evidence="1">
    <location>
        <begin position="587"/>
        <end position="599"/>
    </location>
</feature>
<dbReference type="Proteomes" id="UP001460270">
    <property type="component" value="Unassembled WGS sequence"/>
</dbReference>
<dbReference type="InterPro" id="IPR021906">
    <property type="entry name" value="BAF250/Osa"/>
</dbReference>
<feature type="compositionally biased region" description="Low complexity" evidence="1">
    <location>
        <begin position="780"/>
        <end position="800"/>
    </location>
</feature>
<dbReference type="GO" id="GO:0045893">
    <property type="term" value="P:positive regulation of DNA-templated transcription"/>
    <property type="evidence" value="ECO:0007669"/>
    <property type="project" value="TreeGrafter"/>
</dbReference>
<feature type="compositionally biased region" description="Low complexity" evidence="1">
    <location>
        <begin position="832"/>
        <end position="843"/>
    </location>
</feature>
<dbReference type="EMBL" id="JBBPFD010000012">
    <property type="protein sequence ID" value="KAK7905029.1"/>
    <property type="molecule type" value="Genomic_DNA"/>
</dbReference>
<dbReference type="Pfam" id="PF01388">
    <property type="entry name" value="ARID"/>
    <property type="match status" value="1"/>
</dbReference>
<feature type="compositionally biased region" description="Low complexity" evidence="1">
    <location>
        <begin position="18"/>
        <end position="28"/>
    </location>
</feature>
<evidence type="ECO:0000313" key="4">
    <source>
        <dbReference type="Proteomes" id="UP001460270"/>
    </source>
</evidence>
<feature type="compositionally biased region" description="Polar residues" evidence="1">
    <location>
        <begin position="844"/>
        <end position="853"/>
    </location>
</feature>
<reference evidence="4" key="1">
    <citation type="submission" date="2024-04" db="EMBL/GenBank/DDBJ databases">
        <title>Salinicola lusitanus LLJ914,a marine bacterium isolated from the Okinawa Trough.</title>
        <authorList>
            <person name="Li J."/>
        </authorList>
    </citation>
    <scope>NUCLEOTIDE SEQUENCE [LARGE SCALE GENOMIC DNA]</scope>
</reference>
<dbReference type="GO" id="GO:0071565">
    <property type="term" value="C:nBAF complex"/>
    <property type="evidence" value="ECO:0007669"/>
    <property type="project" value="TreeGrafter"/>
</dbReference>
<dbReference type="GO" id="GO:0016514">
    <property type="term" value="C:SWI/SNF complex"/>
    <property type="evidence" value="ECO:0007669"/>
    <property type="project" value="InterPro"/>
</dbReference>
<feature type="compositionally biased region" description="Polar residues" evidence="1">
    <location>
        <begin position="348"/>
        <end position="357"/>
    </location>
</feature>
<sequence>MAAQVASAPTRTSKNKKLSSSLGPDLGSGKSGGGGTVQRTGLMLGAGDGTLNNVDHHRRNENSMVHSTSTSHSAADGHDKDGNLSLAPASTHSSTSSMEVGLIANHKLKCVGSGDPQPQTQQQPPPPTHFNQFGPHQQRQIQSNNTANNNGQGLRGDRSVDHPHHGGKENLLGSQGEPQQQLMTGKGEGELTCKPAERMMGGRYEHGNLGPTINNSEFNNNYYTPRSYYDQHGGSGMAHNSLENSHEPGYNSQYNQYPGYRAGYGSGTAYGMMGTTGGRQPGNMMMGNSSPAGHSKSPLGPTSGGFQRYPGQSQPQQHPSGATPTLNQLLTSPSPMMRGYGAAYQDYSGPSPQQQASMGLGKDMGPQYGTSSTHGWGGQQRNQPHTMSPGNGGQGIGRAQVPSMDFMAMKRSQLYSMPNNPYSAPPQSGGGPYPPNQPYTSPPPPHRYPMSMQGRGQMGMGGMQYPQQQQVPPYGQQGMSGYGQQQPPPPPQQQQQQQQAGQPGTPPYFSPPQQTPPGPTQSPYMQTRPQPQQETQQESFNSRGPVTANSAKANSEDGVPQDRPSSLPDLSGSIDDLPTGTEAGVGSASAASSSSSSSSQGEHGVANAQRQSPFSPHASPHLPNQRSGPSPSPVGSPAGSTQSQQSRAGSGPISPASGPSANNSAAGSSMAAQSTGNGPEGAHPPIPRSPMAQDRGFMANMQRNQSGSQFACPQSGPPMSPHPTPGGPMYPGMGPYPQNTPTGQYGSQGAQYGPGNYPRPSNYSGSYSGPGMTNCMGINSTSPMQGQGPSQPGMGPPAMGTTNRKPQDTTAMSGSANSTHNRPGSCQGPAMSQSNSQSVVSNNTAMGNAQSPAYNMPPTGALTDELVSPDGKARSDIKEDGSANDPHKPKLQDGYSSTNSSSGNAQQCVSQPTTPGGALPVASPLSPSPASLSSYHGDDSDSISSPSWPLKTPSSPKANSSSLGGERVGRLFELGAEPERRSWVERYLSFMEDRGTPVGQLPIVGKKPLDLWKLYMAVRDIGGLAMVNKNKKWRELSSTLNVGTSSSVASNLKKQYIQYLFAYECKMERGEEPPTDNSNSSSSGTVAGERGDRGKTVKIQPPSPANSGGSLQGPQTPQSSGSSSTAEAGGELKPPTPATTPLGQATPLPPNRSSVSVQDPFSEVNDPAFQKRAPSLPPPAPTSRAWACPT</sequence>
<feature type="compositionally biased region" description="Polar residues" evidence="1">
    <location>
        <begin position="952"/>
        <end position="963"/>
    </location>
</feature>
<keyword evidence="4" id="KW-1185">Reference proteome</keyword>
<feature type="region of interest" description="Disordered" evidence="1">
    <location>
        <begin position="1069"/>
        <end position="1190"/>
    </location>
</feature>
<feature type="compositionally biased region" description="Low complexity" evidence="1">
    <location>
        <begin position="627"/>
        <end position="640"/>
    </location>
</feature>
<feature type="region of interest" description="Disordered" evidence="1">
    <location>
        <begin position="1"/>
        <end position="182"/>
    </location>
</feature>
<feature type="compositionally biased region" description="Polar residues" evidence="1">
    <location>
        <begin position="368"/>
        <end position="389"/>
    </location>
</feature>
<dbReference type="GO" id="GO:0031491">
    <property type="term" value="F:nucleosome binding"/>
    <property type="evidence" value="ECO:0007669"/>
    <property type="project" value="TreeGrafter"/>
</dbReference>
<evidence type="ECO:0000256" key="1">
    <source>
        <dbReference type="SAM" id="MobiDB-lite"/>
    </source>
</evidence>
<dbReference type="InterPro" id="IPR001606">
    <property type="entry name" value="ARID_dom"/>
</dbReference>
<comment type="caution">
    <text evidence="3">The sequence shown here is derived from an EMBL/GenBank/DDBJ whole genome shotgun (WGS) entry which is preliminary data.</text>
</comment>
<feature type="compositionally biased region" description="Polar residues" evidence="1">
    <location>
        <begin position="88"/>
        <end position="98"/>
    </location>
</feature>
<name>A0AAW0P103_9GOBI</name>
<dbReference type="AlphaFoldDB" id="A0AAW0P103"/>
<feature type="compositionally biased region" description="Polar residues" evidence="1">
    <location>
        <begin position="129"/>
        <end position="152"/>
    </location>
</feature>
<feature type="region of interest" description="Disordered" evidence="1">
    <location>
        <begin position="345"/>
        <end position="399"/>
    </location>
</feature>
<proteinExistence type="predicted"/>
<feature type="compositionally biased region" description="Polar residues" evidence="1">
    <location>
        <begin position="1075"/>
        <end position="1085"/>
    </location>
</feature>
<feature type="region of interest" description="Disordered" evidence="1">
    <location>
        <begin position="280"/>
        <end position="325"/>
    </location>
</feature>
<dbReference type="SMART" id="SM01014">
    <property type="entry name" value="ARID"/>
    <property type="match status" value="1"/>
</dbReference>
<dbReference type="Gene3D" id="1.10.150.60">
    <property type="entry name" value="ARID DNA-binding domain"/>
    <property type="match status" value="1"/>
</dbReference>
<evidence type="ECO:0000259" key="2">
    <source>
        <dbReference type="PROSITE" id="PS51011"/>
    </source>
</evidence>
<feature type="compositionally biased region" description="Low complexity" evidence="1">
    <location>
        <begin position="1107"/>
        <end position="1132"/>
    </location>
</feature>
<feature type="compositionally biased region" description="Low complexity" evidence="1">
    <location>
        <begin position="463"/>
        <end position="485"/>
    </location>
</feature>
<dbReference type="SUPFAM" id="SSF46774">
    <property type="entry name" value="ARID-like"/>
    <property type="match status" value="1"/>
</dbReference>
<feature type="compositionally biased region" description="Low complexity" evidence="1">
    <location>
        <begin position="493"/>
        <end position="503"/>
    </location>
</feature>
<feature type="compositionally biased region" description="Low complexity" evidence="1">
    <location>
        <begin position="521"/>
        <end position="538"/>
    </location>
</feature>
<dbReference type="GO" id="GO:0005654">
    <property type="term" value="C:nucleoplasm"/>
    <property type="evidence" value="ECO:0007669"/>
    <property type="project" value="TreeGrafter"/>
</dbReference>
<dbReference type="PANTHER" id="PTHR12656:SF11">
    <property type="entry name" value="AT-RICH INTERACTIVE DOMAIN-CONTAINING PROTEIN 1B"/>
    <property type="match status" value="1"/>
</dbReference>
<feature type="compositionally biased region" description="Polar residues" evidence="1">
    <location>
        <begin position="539"/>
        <end position="553"/>
    </location>
</feature>
<dbReference type="SMART" id="SM00501">
    <property type="entry name" value="BRIGHT"/>
    <property type="match status" value="1"/>
</dbReference>